<dbReference type="InterPro" id="IPR042099">
    <property type="entry name" value="ANL_N_sf"/>
</dbReference>
<dbReference type="Pfam" id="PF00501">
    <property type="entry name" value="AMP-binding"/>
    <property type="match status" value="1"/>
</dbReference>
<dbReference type="InterPro" id="IPR000873">
    <property type="entry name" value="AMP-dep_synth/lig_dom"/>
</dbReference>
<sequence length="445" mass="47346">MSLRPLISRHGLDDTLAWRADGPVSVRRFLAEASALACQLPAGDCLLNVCTDRYRFAVGFVAGLLAGKTSLQPASQSAETLAQIEVAHPGTICLRDAPFAAGTLPCVDFPDLSAVTPEEIREIPGIAAERVVAILFTSGSTGLPQAHRKTWGKLVDNAEAGARALGLVETPMNIVGTVPAQHSFGFESTFLLALHGGCRFWAGKPFYPQDIAAALAVVPPPRLLVTTPFHLSTLLAADIPLPPLDLLLSATAPLSADLAGRAEARCGAPVREIYGSTESGQLASRRTLAGPRWQLLPGVRLSSDGDQTCAEGGHVEGRVPLGDRIDCHDDGSFSLLGRHSDLINIAGKRTSLAWLDHQITSIAGVVDAAFFLPDDDSIDGVTRLTAFVVAPSLDRAQLLQALRQRIDPVFLPRPLSFVDSLPRNSTGKLPRQALLALHEARKPHD</sequence>
<dbReference type="Gene3D" id="3.30.300.30">
    <property type="match status" value="1"/>
</dbReference>
<feature type="domain" description="AMP-dependent synthetase/ligase" evidence="2">
    <location>
        <begin position="119"/>
        <end position="284"/>
    </location>
</feature>
<dbReference type="SUPFAM" id="SSF56801">
    <property type="entry name" value="Acetyl-CoA synthetase-like"/>
    <property type="match status" value="1"/>
</dbReference>
<protein>
    <submittedName>
        <fullName evidence="4">AMP-binding protein</fullName>
    </submittedName>
</protein>
<dbReference type="PANTHER" id="PTHR43201">
    <property type="entry name" value="ACYL-COA SYNTHETASE"/>
    <property type="match status" value="1"/>
</dbReference>
<evidence type="ECO:0000259" key="3">
    <source>
        <dbReference type="Pfam" id="PF13193"/>
    </source>
</evidence>
<keyword evidence="5" id="KW-1185">Reference proteome</keyword>
<organism evidence="4 5">
    <name type="scientific">Azonexus hydrophilus</name>
    <dbReference type="NCBI Taxonomy" id="418702"/>
    <lineage>
        <taxon>Bacteria</taxon>
        <taxon>Pseudomonadati</taxon>
        <taxon>Pseudomonadota</taxon>
        <taxon>Betaproteobacteria</taxon>
        <taxon>Rhodocyclales</taxon>
        <taxon>Azonexaceae</taxon>
        <taxon>Azonexus</taxon>
    </lineage>
</organism>
<dbReference type="Gene3D" id="3.40.50.12780">
    <property type="entry name" value="N-terminal domain of ligase-like"/>
    <property type="match status" value="1"/>
</dbReference>
<dbReference type="RefSeq" id="WP_341743931.1">
    <property type="nucleotide sequence ID" value="NZ_CP151406.1"/>
</dbReference>
<gene>
    <name evidence="4" type="ORF">AADV58_01860</name>
</gene>
<accession>A0ABZ2XH48</accession>
<dbReference type="Pfam" id="PF13193">
    <property type="entry name" value="AMP-binding_C"/>
    <property type="match status" value="1"/>
</dbReference>
<comment type="similarity">
    <text evidence="1">Belongs to the ATP-dependent AMP-binding enzyme family.</text>
</comment>
<reference evidence="4 5" key="1">
    <citation type="submission" date="2024-04" db="EMBL/GenBank/DDBJ databases">
        <title>Dissimilatory iodate-reducing microorganisms contribute to the enrichment of iodine in groundwater.</title>
        <authorList>
            <person name="Jiang Z."/>
        </authorList>
    </citation>
    <scope>NUCLEOTIDE SEQUENCE [LARGE SCALE GENOMIC DNA]</scope>
    <source>
        <strain evidence="4 5">NCP973</strain>
    </source>
</reference>
<proteinExistence type="inferred from homology"/>
<evidence type="ECO:0000259" key="2">
    <source>
        <dbReference type="Pfam" id="PF00501"/>
    </source>
</evidence>
<dbReference type="EMBL" id="CP151406">
    <property type="protein sequence ID" value="WZJ21916.1"/>
    <property type="molecule type" value="Genomic_DNA"/>
</dbReference>
<dbReference type="Proteomes" id="UP001479520">
    <property type="component" value="Chromosome"/>
</dbReference>
<evidence type="ECO:0000313" key="4">
    <source>
        <dbReference type="EMBL" id="WZJ21916.1"/>
    </source>
</evidence>
<dbReference type="InterPro" id="IPR045851">
    <property type="entry name" value="AMP-bd_C_sf"/>
</dbReference>
<dbReference type="InterPro" id="IPR025110">
    <property type="entry name" value="AMP-bd_C"/>
</dbReference>
<evidence type="ECO:0000313" key="5">
    <source>
        <dbReference type="Proteomes" id="UP001479520"/>
    </source>
</evidence>
<dbReference type="PANTHER" id="PTHR43201:SF8">
    <property type="entry name" value="ACYL-COA SYNTHETASE FAMILY MEMBER 3"/>
    <property type="match status" value="1"/>
</dbReference>
<feature type="domain" description="AMP-binding enzyme C-terminal" evidence="3">
    <location>
        <begin position="359"/>
        <end position="428"/>
    </location>
</feature>
<evidence type="ECO:0000256" key="1">
    <source>
        <dbReference type="ARBA" id="ARBA00006432"/>
    </source>
</evidence>
<name>A0ABZ2XH48_9RHOO</name>